<name>A0A9P0J975_APHGO</name>
<reference evidence="1" key="2">
    <citation type="submission" date="2022-10" db="EMBL/GenBank/DDBJ databases">
        <authorList>
            <consortium name="ENA_rothamsted_submissions"/>
            <consortium name="culmorum"/>
            <person name="King R."/>
        </authorList>
    </citation>
    <scope>NUCLEOTIDE SEQUENCE</scope>
</reference>
<dbReference type="AlphaFoldDB" id="A0A9P0J975"/>
<accession>A0A9P0J975</accession>
<evidence type="ECO:0000313" key="2">
    <source>
        <dbReference type="Proteomes" id="UP001154329"/>
    </source>
</evidence>
<sequence>MSFVTELRVVGILIKGFGDNSKSLFVQEHTKLLFFKCFNIQIYTVRSYQRRYTNMIQQGYLALNHRLCFSVPIKWLFHVSDSRVGVLFKGRPGNLKERAGTVVPSVLTQKKPRRVNSEKLSLVFTNHSC</sequence>
<organism evidence="1 2">
    <name type="scientific">Aphis gossypii</name>
    <name type="common">Cotton aphid</name>
    <dbReference type="NCBI Taxonomy" id="80765"/>
    <lineage>
        <taxon>Eukaryota</taxon>
        <taxon>Metazoa</taxon>
        <taxon>Ecdysozoa</taxon>
        <taxon>Arthropoda</taxon>
        <taxon>Hexapoda</taxon>
        <taxon>Insecta</taxon>
        <taxon>Pterygota</taxon>
        <taxon>Neoptera</taxon>
        <taxon>Paraneoptera</taxon>
        <taxon>Hemiptera</taxon>
        <taxon>Sternorrhyncha</taxon>
        <taxon>Aphidomorpha</taxon>
        <taxon>Aphidoidea</taxon>
        <taxon>Aphididae</taxon>
        <taxon>Aphidini</taxon>
        <taxon>Aphis</taxon>
        <taxon>Aphis</taxon>
    </lineage>
</organism>
<keyword evidence="2" id="KW-1185">Reference proteome</keyword>
<dbReference type="Proteomes" id="UP001154329">
    <property type="component" value="Chromosome 2"/>
</dbReference>
<evidence type="ECO:0000313" key="1">
    <source>
        <dbReference type="EMBL" id="CAH1726382.1"/>
    </source>
</evidence>
<proteinExistence type="predicted"/>
<dbReference type="EMBL" id="OU899035">
    <property type="protein sequence ID" value="CAH1726382.1"/>
    <property type="molecule type" value="Genomic_DNA"/>
</dbReference>
<reference evidence="1" key="1">
    <citation type="submission" date="2022-02" db="EMBL/GenBank/DDBJ databases">
        <authorList>
            <person name="King R."/>
        </authorList>
    </citation>
    <scope>NUCLEOTIDE SEQUENCE</scope>
</reference>
<protein>
    <submittedName>
        <fullName evidence="1">Uncharacterized protein</fullName>
    </submittedName>
</protein>
<gene>
    <name evidence="1" type="ORF">APHIGO_LOCUS7284</name>
</gene>